<dbReference type="PROSITE" id="PS50005">
    <property type="entry name" value="TPR"/>
    <property type="match status" value="1"/>
</dbReference>
<evidence type="ECO:0000313" key="3">
    <source>
        <dbReference type="Proteomes" id="UP000461162"/>
    </source>
</evidence>
<keyword evidence="3" id="KW-1185">Reference proteome</keyword>
<dbReference type="Gene3D" id="1.25.40.10">
    <property type="entry name" value="Tetratricopeptide repeat domain"/>
    <property type="match status" value="1"/>
</dbReference>
<accession>A0A7K1KJX4</accession>
<keyword evidence="1" id="KW-0802">TPR repeat</keyword>
<dbReference type="Pfam" id="PF14559">
    <property type="entry name" value="TPR_19"/>
    <property type="match status" value="1"/>
</dbReference>
<reference evidence="2 3" key="1">
    <citation type="submission" date="2019-11" db="EMBL/GenBank/DDBJ databases">
        <title>Pseudodesulfovibrio alkaliphilus, sp. nov., an alkaliphilic sulfate-reducing bacteria from mud volcano of Taman peninsula, Russia.</title>
        <authorList>
            <person name="Frolova A."/>
            <person name="Merkel A.Y."/>
            <person name="Slobodkin A.I."/>
        </authorList>
    </citation>
    <scope>NUCLEOTIDE SEQUENCE [LARGE SCALE GENOMIC DNA]</scope>
    <source>
        <strain evidence="2 3">F-1</strain>
    </source>
</reference>
<name>A0A7K1KJX4_9BACT</name>
<dbReference type="SMART" id="SM00028">
    <property type="entry name" value="TPR"/>
    <property type="match status" value="2"/>
</dbReference>
<feature type="repeat" description="TPR" evidence="1">
    <location>
        <begin position="70"/>
        <end position="103"/>
    </location>
</feature>
<protein>
    <submittedName>
        <fullName evidence="2">Tetratricopeptide repeat protein</fullName>
    </submittedName>
</protein>
<dbReference type="InterPro" id="IPR011990">
    <property type="entry name" value="TPR-like_helical_dom_sf"/>
</dbReference>
<dbReference type="EMBL" id="WODC01000001">
    <property type="protein sequence ID" value="MUM76377.1"/>
    <property type="molecule type" value="Genomic_DNA"/>
</dbReference>
<dbReference type="Proteomes" id="UP000461162">
    <property type="component" value="Unassembled WGS sequence"/>
</dbReference>
<evidence type="ECO:0000313" key="2">
    <source>
        <dbReference type="EMBL" id="MUM76377.1"/>
    </source>
</evidence>
<comment type="caution">
    <text evidence="2">The sequence shown here is derived from an EMBL/GenBank/DDBJ whole genome shotgun (WGS) entry which is preliminary data.</text>
</comment>
<gene>
    <name evidence="2" type="ORF">GKC30_01875</name>
</gene>
<sequence>MAEKKIDRSRRDFLFGAVRRFRKEENAGPAASTAACIDMMKEANALYVDGCWEEARQKYRQCLDEDKNDPDVRYRLGVCLYRLGMYRQAKLEFERALRIRREYMDAFLYLGLTMVRLERPDKALGLWKRYFNPGALAVQRELNLQAGLMEEGVSDPPETIAQAVEKAIAKAGHAVG</sequence>
<dbReference type="RefSeq" id="WP_155932363.1">
    <property type="nucleotide sequence ID" value="NZ_WODC01000001.1"/>
</dbReference>
<dbReference type="InterPro" id="IPR019734">
    <property type="entry name" value="TPR_rpt"/>
</dbReference>
<proteinExistence type="predicted"/>
<evidence type="ECO:0000256" key="1">
    <source>
        <dbReference type="PROSITE-ProRule" id="PRU00339"/>
    </source>
</evidence>
<organism evidence="2 3">
    <name type="scientific">Pseudodesulfovibrio alkaliphilus</name>
    <dbReference type="NCBI Taxonomy" id="2661613"/>
    <lineage>
        <taxon>Bacteria</taxon>
        <taxon>Pseudomonadati</taxon>
        <taxon>Thermodesulfobacteriota</taxon>
        <taxon>Desulfovibrionia</taxon>
        <taxon>Desulfovibrionales</taxon>
        <taxon>Desulfovibrionaceae</taxon>
    </lineage>
</organism>
<dbReference type="SUPFAM" id="SSF48452">
    <property type="entry name" value="TPR-like"/>
    <property type="match status" value="1"/>
</dbReference>
<dbReference type="AlphaFoldDB" id="A0A7K1KJX4"/>